<evidence type="ECO:0000256" key="1">
    <source>
        <dbReference type="SAM" id="Phobius"/>
    </source>
</evidence>
<keyword evidence="1" id="KW-0812">Transmembrane</keyword>
<dbReference type="SUPFAM" id="SSF81442">
    <property type="entry name" value="Cytochrome c oxidase subunit I-like"/>
    <property type="match status" value="1"/>
</dbReference>
<dbReference type="Gene3D" id="1.20.210.10">
    <property type="entry name" value="Cytochrome c oxidase-like, subunit I domain"/>
    <property type="match status" value="1"/>
</dbReference>
<dbReference type="AlphaFoldDB" id="A0A7Z0MPY7"/>
<keyword evidence="1" id="KW-0472">Membrane</keyword>
<reference evidence="2 3" key="1">
    <citation type="submission" date="2020-05" db="EMBL/GenBank/DDBJ databases">
        <title>Horizontal transmission and recombination maintain forever young bacterial symbiont genomes.</title>
        <authorList>
            <person name="Russell S.L."/>
            <person name="Pepper-Tunick E."/>
            <person name="Svedberg J."/>
            <person name="Byrne A."/>
            <person name="Ruelas Castillo J."/>
            <person name="Vollmers C."/>
            <person name="Beinart R.A."/>
            <person name="Corbett-Detig R."/>
        </authorList>
    </citation>
    <scope>NUCLEOTIDE SEQUENCE [LARGE SCALE GENOMIC DNA]</scope>
    <source>
        <strain evidence="2">4727-3</strain>
    </source>
</reference>
<feature type="transmembrane region" description="Helical" evidence="1">
    <location>
        <begin position="15"/>
        <end position="39"/>
    </location>
</feature>
<organism evidence="2 3">
    <name type="scientific">Candidatus Methanofishera endochildressiae</name>
    <dbReference type="NCBI Taxonomy" id="2738884"/>
    <lineage>
        <taxon>Bacteria</taxon>
        <taxon>Pseudomonadati</taxon>
        <taxon>Pseudomonadota</taxon>
        <taxon>Gammaproteobacteria</taxon>
        <taxon>Candidatus Methanofishera</taxon>
    </lineage>
</organism>
<gene>
    <name evidence="2" type="ORF">H0A75_07285</name>
</gene>
<dbReference type="InterPro" id="IPR036927">
    <property type="entry name" value="Cyt_c_oxase-like_su1_sf"/>
</dbReference>
<sequence length="204" mass="22808">MARSATYTDPAFQPIIMVSLFGAVLIVLGLVFVLIQLWVSVRDREQTKVPVGDPWNGRTLEWSIPSPPPEYNFALIPQVNDRDDFTMSKENGTAYPVAKKYEDIEMPANTALGMILCFAFTILSFALVWHIWWLALVSFLAVPTALIYYSFLLDTTKIIPAKQVEREHKAWLAEVANATPVTREDETKSVNTGLAALELSETAS</sequence>
<accession>A0A7Z0MPY7</accession>
<feature type="transmembrane region" description="Helical" evidence="1">
    <location>
        <begin position="132"/>
        <end position="153"/>
    </location>
</feature>
<evidence type="ECO:0000313" key="2">
    <source>
        <dbReference type="EMBL" id="NYT47390.1"/>
    </source>
</evidence>
<comment type="caution">
    <text evidence="2">The sequence shown here is derived from an EMBL/GenBank/DDBJ whole genome shotgun (WGS) entry which is preliminary data.</text>
</comment>
<evidence type="ECO:0000313" key="3">
    <source>
        <dbReference type="Proteomes" id="UP000537890"/>
    </source>
</evidence>
<name>A0A7Z0MPY7_9GAMM</name>
<proteinExistence type="predicted"/>
<feature type="transmembrane region" description="Helical" evidence="1">
    <location>
        <begin position="108"/>
        <end position="126"/>
    </location>
</feature>
<dbReference type="EMBL" id="JACCHS010000141">
    <property type="protein sequence ID" value="NYT47390.1"/>
    <property type="molecule type" value="Genomic_DNA"/>
</dbReference>
<evidence type="ECO:0008006" key="4">
    <source>
        <dbReference type="Google" id="ProtNLM"/>
    </source>
</evidence>
<dbReference type="Proteomes" id="UP000537890">
    <property type="component" value="Unassembled WGS sequence"/>
</dbReference>
<keyword evidence="1" id="KW-1133">Transmembrane helix</keyword>
<protein>
    <recommendedName>
        <fullName evidence="4">Cytochrome oxidase subunit I profile domain-containing protein</fullName>
    </recommendedName>
</protein>